<proteinExistence type="predicted"/>
<organism evidence="1">
    <name type="scientific">Cressdnaviricota sp</name>
    <dbReference type="NCBI Taxonomy" id="2748378"/>
    <lineage>
        <taxon>Viruses</taxon>
        <taxon>Monodnaviria</taxon>
        <taxon>Shotokuvirae</taxon>
        <taxon>Cressdnaviricota</taxon>
    </lineage>
</organism>
<protein>
    <submittedName>
        <fullName evidence="1">Replication-associated protein</fullName>
    </submittedName>
</protein>
<dbReference type="Gene3D" id="3.40.1310.20">
    <property type="match status" value="1"/>
</dbReference>
<dbReference type="EMBL" id="MN621481">
    <property type="protein sequence ID" value="QJQ37764.1"/>
    <property type="molecule type" value="Genomic_DNA"/>
</dbReference>
<accession>A0A6M4B6D8</accession>
<evidence type="ECO:0000313" key="1">
    <source>
        <dbReference type="EMBL" id="QJQ37764.1"/>
    </source>
</evidence>
<sequence>MKYCATISRESIKEHQLVRLLNLLDLHEAYIGRETGNRGFQHYQCCIDCAGDLERFNREHNLGWHVETCISWECSKNYCRKTGNYRYVGDSIEEREFNRISRRP</sequence>
<reference evidence="1" key="1">
    <citation type="journal article" date="2020" name="Virol. J.">
        <title>Viral metagenomics revealed diverse CRESS-DNA virus genomes in faeces of forest musk deer.</title>
        <authorList>
            <person name="Liu Q."/>
            <person name="Wang H."/>
            <person name="Ling Y."/>
            <person name="Yang S.X."/>
            <person name="Wang X.C."/>
            <person name="Zhou R."/>
            <person name="Xiao Y.Q."/>
            <person name="Chen X."/>
            <person name="Yang J."/>
            <person name="Fu W.G."/>
            <person name="Zhang W."/>
            <person name="Qi G.L."/>
        </authorList>
    </citation>
    <scope>NUCLEOTIDE SEQUENCE</scope>
    <source>
        <strain evidence="1">UJSL004</strain>
    </source>
</reference>
<name>A0A6M4B6D8_9VIRU</name>